<dbReference type="eggNOG" id="ENOG502QWK5">
    <property type="taxonomic scope" value="Eukaryota"/>
</dbReference>
<name>K1XJG2_MARBU</name>
<dbReference type="InterPro" id="IPR002893">
    <property type="entry name" value="Znf_MYND"/>
</dbReference>
<accession>K1XJG2</accession>
<keyword evidence="3" id="KW-0862">Zinc</keyword>
<feature type="domain" description="MYND-type" evidence="5">
    <location>
        <begin position="160"/>
        <end position="201"/>
    </location>
</feature>
<dbReference type="AlphaFoldDB" id="K1XJG2"/>
<dbReference type="PROSITE" id="PS01360">
    <property type="entry name" value="ZF_MYND_1"/>
    <property type="match status" value="1"/>
</dbReference>
<proteinExistence type="predicted"/>
<evidence type="ECO:0000313" key="6">
    <source>
        <dbReference type="EMBL" id="EKD20833.1"/>
    </source>
</evidence>
<dbReference type="GO" id="GO:0008270">
    <property type="term" value="F:zinc ion binding"/>
    <property type="evidence" value="ECO:0007669"/>
    <property type="project" value="UniProtKB-KW"/>
</dbReference>
<keyword evidence="2 4" id="KW-0863">Zinc-finger</keyword>
<organism evidence="6 7">
    <name type="scientific">Marssonina brunnea f. sp. multigermtubi (strain MB_m1)</name>
    <name type="common">Marssonina leaf spot fungus</name>
    <dbReference type="NCBI Taxonomy" id="1072389"/>
    <lineage>
        <taxon>Eukaryota</taxon>
        <taxon>Fungi</taxon>
        <taxon>Dikarya</taxon>
        <taxon>Ascomycota</taxon>
        <taxon>Pezizomycotina</taxon>
        <taxon>Leotiomycetes</taxon>
        <taxon>Helotiales</taxon>
        <taxon>Drepanopezizaceae</taxon>
        <taxon>Drepanopeziza</taxon>
    </lineage>
</organism>
<evidence type="ECO:0000256" key="2">
    <source>
        <dbReference type="ARBA" id="ARBA00022771"/>
    </source>
</evidence>
<reference evidence="6 7" key="1">
    <citation type="journal article" date="2012" name="BMC Genomics">
        <title>Sequencing the genome of Marssonina brunnea reveals fungus-poplar co-evolution.</title>
        <authorList>
            <person name="Zhu S."/>
            <person name="Cao Y.-Z."/>
            <person name="Jiang C."/>
            <person name="Tan B.-Y."/>
            <person name="Wang Z."/>
            <person name="Feng S."/>
            <person name="Zhang L."/>
            <person name="Su X.-H."/>
            <person name="Brejova B."/>
            <person name="Vinar T."/>
            <person name="Xu M."/>
            <person name="Wang M.-X."/>
            <person name="Zhang S.-G."/>
            <person name="Huang M.-R."/>
            <person name="Wu R."/>
            <person name="Zhou Y."/>
        </authorList>
    </citation>
    <scope>NUCLEOTIDE SEQUENCE [LARGE SCALE GENOMIC DNA]</scope>
    <source>
        <strain evidence="6 7">MB_m1</strain>
    </source>
</reference>
<dbReference type="InParanoid" id="K1XJG2"/>
<keyword evidence="7" id="KW-1185">Reference proteome</keyword>
<protein>
    <submittedName>
        <fullName evidence="6">CBR-SET-14 protein</fullName>
    </submittedName>
</protein>
<keyword evidence="1" id="KW-0479">Metal-binding</keyword>
<dbReference type="KEGG" id="mbe:MBM_01515"/>
<evidence type="ECO:0000313" key="7">
    <source>
        <dbReference type="Proteomes" id="UP000006753"/>
    </source>
</evidence>
<dbReference type="SUPFAM" id="SSF144232">
    <property type="entry name" value="HIT/MYND zinc finger-like"/>
    <property type="match status" value="1"/>
</dbReference>
<dbReference type="OMA" id="EVEMELW"/>
<dbReference type="Proteomes" id="UP000006753">
    <property type="component" value="Unassembled WGS sequence"/>
</dbReference>
<evidence type="ECO:0000256" key="4">
    <source>
        <dbReference type="PROSITE-ProRule" id="PRU00134"/>
    </source>
</evidence>
<dbReference type="HOGENOM" id="CLU_052683_0_0_1"/>
<dbReference type="PROSITE" id="PS50865">
    <property type="entry name" value="ZF_MYND_2"/>
    <property type="match status" value="1"/>
</dbReference>
<gene>
    <name evidence="6" type="ORF">MBM_01515</name>
</gene>
<evidence type="ECO:0000259" key="5">
    <source>
        <dbReference type="PROSITE" id="PS50865"/>
    </source>
</evidence>
<dbReference type="OrthoDB" id="432970at2759"/>
<dbReference type="Pfam" id="PF01753">
    <property type="entry name" value="zf-MYND"/>
    <property type="match status" value="1"/>
</dbReference>
<dbReference type="RefSeq" id="XP_007289404.1">
    <property type="nucleotide sequence ID" value="XM_007289342.1"/>
</dbReference>
<dbReference type="EMBL" id="JH921429">
    <property type="protein sequence ID" value="EKD20833.1"/>
    <property type="molecule type" value="Genomic_DNA"/>
</dbReference>
<evidence type="ECO:0000256" key="1">
    <source>
        <dbReference type="ARBA" id="ARBA00022723"/>
    </source>
</evidence>
<dbReference type="GeneID" id="18757450"/>
<evidence type="ECO:0000256" key="3">
    <source>
        <dbReference type="ARBA" id="ARBA00022833"/>
    </source>
</evidence>
<dbReference type="Gene3D" id="6.10.140.2220">
    <property type="match status" value="1"/>
</dbReference>
<sequence length="374" mass="42186">MSQSLEDLVRAFNALPRSPKTPSGLVDNHWYFAIRRVPLEPPGDLLHVVNPGSRYNSTEGPTQILSYKSLAERADIVLPMLLRVFMYSMSNPHQAQTFAPWSWGTDDVDLAKALEQRLKLAGVCKELCVIKVGDEASSKIEQEIWDRLLDELIKKSGPQCDRCNSPPTNSTKLLRCGGCRQTTYCSKTCQKADWKDHKAYCQTSAIDYWKVIAPNAHDAIELAAEIGLKLGSGGLVYPIRRLVVTGKDTPENFRKLLGWNDKDEIKDIQHSARKEVLIRPPKGSPDWAFAKGLKLDENCPPWTPRPASVKEEQEVREIKEMQELIKRHMGSRSMSTIGTKDMTDFLAKYFPRDFSAKMQTFTAATNAMDQDVMV</sequence>